<dbReference type="GeneID" id="54290533"/>
<gene>
    <name evidence="1" type="ORF">BU24DRAFT_480717</name>
</gene>
<dbReference type="AlphaFoldDB" id="A0A6A5XUT1"/>
<keyword evidence="2" id="KW-1185">Reference proteome</keyword>
<dbReference type="EMBL" id="ML978069">
    <property type="protein sequence ID" value="KAF2016004.1"/>
    <property type="molecule type" value="Genomic_DNA"/>
</dbReference>
<accession>A0A6A5XUT1</accession>
<reference evidence="1" key="1">
    <citation type="journal article" date="2020" name="Stud. Mycol.">
        <title>101 Dothideomycetes genomes: a test case for predicting lifestyles and emergence of pathogens.</title>
        <authorList>
            <person name="Haridas S."/>
            <person name="Albert R."/>
            <person name="Binder M."/>
            <person name="Bloem J."/>
            <person name="Labutti K."/>
            <person name="Salamov A."/>
            <person name="Andreopoulos B."/>
            <person name="Baker S."/>
            <person name="Barry K."/>
            <person name="Bills G."/>
            <person name="Bluhm B."/>
            <person name="Cannon C."/>
            <person name="Castanera R."/>
            <person name="Culley D."/>
            <person name="Daum C."/>
            <person name="Ezra D."/>
            <person name="Gonzalez J."/>
            <person name="Henrissat B."/>
            <person name="Kuo A."/>
            <person name="Liang C."/>
            <person name="Lipzen A."/>
            <person name="Lutzoni F."/>
            <person name="Magnuson J."/>
            <person name="Mondo S."/>
            <person name="Nolan M."/>
            <person name="Ohm R."/>
            <person name="Pangilinan J."/>
            <person name="Park H.-J."/>
            <person name="Ramirez L."/>
            <person name="Alfaro M."/>
            <person name="Sun H."/>
            <person name="Tritt A."/>
            <person name="Yoshinaga Y."/>
            <person name="Zwiers L.-H."/>
            <person name="Turgeon B."/>
            <person name="Goodwin S."/>
            <person name="Spatafora J."/>
            <person name="Crous P."/>
            <person name="Grigoriev I."/>
        </authorList>
    </citation>
    <scope>NUCLEOTIDE SEQUENCE</scope>
    <source>
        <strain evidence="1">CBS 175.79</strain>
    </source>
</reference>
<proteinExistence type="predicted"/>
<evidence type="ECO:0000313" key="1">
    <source>
        <dbReference type="EMBL" id="KAF2016004.1"/>
    </source>
</evidence>
<dbReference type="RefSeq" id="XP_033384343.1">
    <property type="nucleotide sequence ID" value="XM_033533136.1"/>
</dbReference>
<evidence type="ECO:0000313" key="2">
    <source>
        <dbReference type="Proteomes" id="UP000799778"/>
    </source>
</evidence>
<organism evidence="1 2">
    <name type="scientific">Aaosphaeria arxii CBS 175.79</name>
    <dbReference type="NCBI Taxonomy" id="1450172"/>
    <lineage>
        <taxon>Eukaryota</taxon>
        <taxon>Fungi</taxon>
        <taxon>Dikarya</taxon>
        <taxon>Ascomycota</taxon>
        <taxon>Pezizomycotina</taxon>
        <taxon>Dothideomycetes</taxon>
        <taxon>Pleosporomycetidae</taxon>
        <taxon>Pleosporales</taxon>
        <taxon>Pleosporales incertae sedis</taxon>
        <taxon>Aaosphaeria</taxon>
    </lineage>
</organism>
<dbReference type="Proteomes" id="UP000799778">
    <property type="component" value="Unassembled WGS sequence"/>
</dbReference>
<name>A0A6A5XUT1_9PLEO</name>
<dbReference type="OrthoDB" id="3204049at2759"/>
<protein>
    <submittedName>
        <fullName evidence="1">Uncharacterized protein</fullName>
    </submittedName>
</protein>
<sequence>MAHQAYSIPWQTLVDNLKYKHCNPRDAGVTNLNLRKGNPSSQGKQFQYFTRGFARALSKYSTIERKKYNPQPQAPQLDEPIISDTAVKRMARTILRYKSDPAISSALGVDLNTVLPPHERDVRWFIQGSGLYEGDMNLVISECCELTKAMLMYGEMDALFRICKHPDVYLQKYWDDRWYANSYGYGLRRLVDAALRAYIFFNVIFLMPELYDSPTREAFIEKEVKAGRTKLRKADFDYRLTAAYQHVVLWNTGVPFGLPRHDVHTHPHREFFGIPRGMFVFEWGDCSEKHWKKERIGTKRLENLTKKEFNNVYVASNADIAVVDGLLRRKGLPTELILQVLEAAEYVPVGRTHIRDDPLHKVNAKELKKYLNYCWLLLIRFDMICKESGSWLDWETLVTEALYTLFNLSGLRSKLKEVPPNDEDFRHRNSKRVFII</sequence>